<dbReference type="InterPro" id="IPR000182">
    <property type="entry name" value="GNAT_dom"/>
</dbReference>
<keyword evidence="2" id="KW-0808">Transferase</keyword>
<dbReference type="Gene3D" id="3.40.630.30">
    <property type="match status" value="1"/>
</dbReference>
<reference evidence="2 3" key="1">
    <citation type="journal article" date="2015" name="Genome Announc.">
        <title>Expanding the biotechnology potential of lactobacilli through comparative genomics of 213 strains and associated genera.</title>
        <authorList>
            <person name="Sun Z."/>
            <person name="Harris H.M."/>
            <person name="McCann A."/>
            <person name="Guo C."/>
            <person name="Argimon S."/>
            <person name="Zhang W."/>
            <person name="Yang X."/>
            <person name="Jeffery I.B."/>
            <person name="Cooney J.C."/>
            <person name="Kagawa T.F."/>
            <person name="Liu W."/>
            <person name="Song Y."/>
            <person name="Salvetti E."/>
            <person name="Wrobel A."/>
            <person name="Rasinkangas P."/>
            <person name="Parkhill J."/>
            <person name="Rea M.C."/>
            <person name="O'Sullivan O."/>
            <person name="Ritari J."/>
            <person name="Douillard F.P."/>
            <person name="Paul Ross R."/>
            <person name="Yang R."/>
            <person name="Briner A.E."/>
            <person name="Felis G.E."/>
            <person name="de Vos W.M."/>
            <person name="Barrangou R."/>
            <person name="Klaenhammer T.R."/>
            <person name="Caufield P.W."/>
            <person name="Cui Y."/>
            <person name="Zhang H."/>
            <person name="O'Toole P.W."/>
        </authorList>
    </citation>
    <scope>NUCLEOTIDE SEQUENCE [LARGE SCALE GENOMIC DNA]</scope>
    <source>
        <strain evidence="2 3">DSM 16381</strain>
    </source>
</reference>
<sequence length="228" mass="25644">MIYLEQTETTTGKSLIIRQEQPADWSEVELMTRAAFWNLYAPGCVEHYLAHQLRQHADFIASLDLVVTLADQIVGNIMYTRAKLVDDQGHVKPILTFGPLSVRPGYQRKGYGKRLITTSFQIAQSLGFDTVVIFGMPANYVARGFRCCADCHVSLPGNQYPAAMLVKTLVPNALAGRHWIYQESSAMDVSQADVDRFDRTLPPLVKGWQPSQEEFNIISRAMIQPPTR</sequence>
<dbReference type="Proteomes" id="UP000051580">
    <property type="component" value="Unassembled WGS sequence"/>
</dbReference>
<name>A0A0R1UJ15_9LACO</name>
<dbReference type="STRING" id="1423753.FD28_GL001143"/>
<gene>
    <name evidence="2" type="ORF">FD28_GL001143</name>
</gene>
<evidence type="ECO:0000313" key="3">
    <source>
        <dbReference type="Proteomes" id="UP000051580"/>
    </source>
</evidence>
<dbReference type="OrthoDB" id="9797178at2"/>
<dbReference type="InterPro" id="IPR016181">
    <property type="entry name" value="Acyl_CoA_acyltransferase"/>
</dbReference>
<dbReference type="GO" id="GO:0016747">
    <property type="term" value="F:acyltransferase activity, transferring groups other than amino-acyl groups"/>
    <property type="evidence" value="ECO:0007669"/>
    <property type="project" value="InterPro"/>
</dbReference>
<dbReference type="CDD" id="cd04301">
    <property type="entry name" value="NAT_SF"/>
    <property type="match status" value="1"/>
</dbReference>
<dbReference type="SUPFAM" id="SSF55729">
    <property type="entry name" value="Acyl-CoA N-acyltransferases (Nat)"/>
    <property type="match status" value="1"/>
</dbReference>
<protein>
    <submittedName>
        <fullName evidence="2">Acetyltransferase</fullName>
    </submittedName>
</protein>
<accession>A0A0R1UJ15</accession>
<comment type="caution">
    <text evidence="2">The sequence shown here is derived from an EMBL/GenBank/DDBJ whole genome shotgun (WGS) entry which is preliminary data.</text>
</comment>
<evidence type="ECO:0000313" key="2">
    <source>
        <dbReference type="EMBL" id="KRL93271.1"/>
    </source>
</evidence>
<evidence type="ECO:0000259" key="1">
    <source>
        <dbReference type="PROSITE" id="PS51186"/>
    </source>
</evidence>
<feature type="domain" description="N-acetyltransferase" evidence="1">
    <location>
        <begin position="15"/>
        <end position="170"/>
    </location>
</feature>
<keyword evidence="3" id="KW-1185">Reference proteome</keyword>
<dbReference type="PATRIC" id="fig|1423753.3.peg.1190"/>
<dbReference type="Pfam" id="PF00583">
    <property type="entry name" value="Acetyltransf_1"/>
    <property type="match status" value="1"/>
</dbReference>
<dbReference type="PROSITE" id="PS51186">
    <property type="entry name" value="GNAT"/>
    <property type="match status" value="1"/>
</dbReference>
<organism evidence="2 3">
    <name type="scientific">Levilactobacillus hammesii DSM 16381</name>
    <dbReference type="NCBI Taxonomy" id="1423753"/>
    <lineage>
        <taxon>Bacteria</taxon>
        <taxon>Bacillati</taxon>
        <taxon>Bacillota</taxon>
        <taxon>Bacilli</taxon>
        <taxon>Lactobacillales</taxon>
        <taxon>Lactobacillaceae</taxon>
        <taxon>Levilactobacillus</taxon>
    </lineage>
</organism>
<dbReference type="EMBL" id="AZFS01000064">
    <property type="protein sequence ID" value="KRL93271.1"/>
    <property type="molecule type" value="Genomic_DNA"/>
</dbReference>
<dbReference type="AlphaFoldDB" id="A0A0R1UJ15"/>
<dbReference type="RefSeq" id="WP_057734991.1">
    <property type="nucleotide sequence ID" value="NZ_AZFS01000064.1"/>
</dbReference>
<proteinExistence type="predicted"/>